<dbReference type="GO" id="GO:0006355">
    <property type="term" value="P:regulation of DNA-templated transcription"/>
    <property type="evidence" value="ECO:0007669"/>
    <property type="project" value="InterPro"/>
</dbReference>
<evidence type="ECO:0000256" key="5">
    <source>
        <dbReference type="ARBA" id="ARBA00023015"/>
    </source>
</evidence>
<evidence type="ECO:0000256" key="7">
    <source>
        <dbReference type="ARBA" id="ARBA00023163"/>
    </source>
</evidence>
<evidence type="ECO:0000256" key="8">
    <source>
        <dbReference type="ARBA" id="ARBA00023242"/>
    </source>
</evidence>
<protein>
    <recommendedName>
        <fullName evidence="4 10">Mediator of RNA polymerase II transcription subunit 15</fullName>
    </recommendedName>
    <alternativeName>
        <fullName evidence="9 10">Mediator complex subunit 15</fullName>
    </alternativeName>
</protein>
<dbReference type="SUPFAM" id="SSF47040">
    <property type="entry name" value="Kix domain of CBP (creb binding protein)"/>
    <property type="match status" value="1"/>
</dbReference>
<comment type="similarity">
    <text evidence="2 10">Belongs to the Mediator complex subunit 15 family.</text>
</comment>
<evidence type="ECO:0000259" key="11">
    <source>
        <dbReference type="Pfam" id="PF09606"/>
    </source>
</evidence>
<evidence type="ECO:0000256" key="9">
    <source>
        <dbReference type="ARBA" id="ARBA00032016"/>
    </source>
</evidence>
<keyword evidence="13" id="KW-1185">Reference proteome</keyword>
<dbReference type="FunFam" id="1.10.246.20:FF:000002">
    <property type="entry name" value="Mediator of RNA polymerase II transcription subunit 15"/>
    <property type="match status" value="1"/>
</dbReference>
<proteinExistence type="inferred from homology"/>
<comment type="caution">
    <text evidence="12">The sequence shown here is derived from an EMBL/GenBank/DDBJ whole genome shotgun (WGS) entry which is preliminary data.</text>
</comment>
<evidence type="ECO:0000256" key="2">
    <source>
        <dbReference type="ARBA" id="ARBA00009807"/>
    </source>
</evidence>
<comment type="function">
    <text evidence="10">Component of the Mediator complex, a coactivator involved in the regulated transcription of nearly all RNA polymerase II-dependent genes. Mediator functions as a bridge to convey information from gene-specific regulatory proteins to the basal RNA polymerase II transcription machinery. Mediator is recruited to promoters by direct interactions with regulatory proteins and serves as a scaffold for the assembly of a functional preinitiation complex with RNA polymerase II and the general transcription factors.</text>
</comment>
<name>A0AAQ4FJP3_AMBAM</name>
<dbReference type="EMBL" id="JARKHS020001715">
    <property type="protein sequence ID" value="KAK8787544.1"/>
    <property type="molecule type" value="Genomic_DNA"/>
</dbReference>
<keyword evidence="8 10" id="KW-0539">Nucleus</keyword>
<keyword evidence="5 10" id="KW-0805">Transcription regulation</keyword>
<dbReference type="GO" id="GO:0005634">
    <property type="term" value="C:nucleus"/>
    <property type="evidence" value="ECO:0007669"/>
    <property type="project" value="UniProtKB-SubCell"/>
</dbReference>
<gene>
    <name evidence="10" type="primary">MED15</name>
    <name evidence="12" type="ORF">V5799_022682</name>
</gene>
<evidence type="ECO:0000256" key="4">
    <source>
        <dbReference type="ARBA" id="ARBA00019613"/>
    </source>
</evidence>
<dbReference type="InterPro" id="IPR036529">
    <property type="entry name" value="KIX_dom_sf"/>
</dbReference>
<reference evidence="12 13" key="1">
    <citation type="journal article" date="2023" name="Arcadia Sci">
        <title>De novo assembly of a long-read Amblyomma americanum tick genome.</title>
        <authorList>
            <person name="Chou S."/>
            <person name="Poskanzer K.E."/>
            <person name="Rollins M."/>
            <person name="Thuy-Boun P.S."/>
        </authorList>
    </citation>
    <scope>NUCLEOTIDE SEQUENCE [LARGE SCALE GENOMIC DNA]</scope>
    <source>
        <strain evidence="12">F_SG_1</strain>
        <tissue evidence="12">Salivary glands</tissue>
    </source>
</reference>
<dbReference type="PANTHER" id="PTHR31804">
    <property type="entry name" value="MEDIATOR OF RNA POLYMERASE II TRANSCRIPTION SUBUNIT 15"/>
    <property type="match status" value="1"/>
</dbReference>
<evidence type="ECO:0000256" key="1">
    <source>
        <dbReference type="ARBA" id="ARBA00004123"/>
    </source>
</evidence>
<evidence type="ECO:0000313" key="12">
    <source>
        <dbReference type="EMBL" id="KAK8787544.1"/>
    </source>
</evidence>
<dbReference type="GO" id="GO:0003712">
    <property type="term" value="F:transcription coregulator activity"/>
    <property type="evidence" value="ECO:0007669"/>
    <property type="project" value="InterPro"/>
</dbReference>
<keyword evidence="6 10" id="KW-0010">Activator</keyword>
<sequence length="79" mass="9288">MADNTQGDQSWRTQPFRQNVRGKIEEAIRQAANPTFRSATEMENHVFQKARSKDEYLSFVARLIIHVREMIGVVGRRRR</sequence>
<comment type="subunit">
    <text evidence="3 10">Component of the Mediator complex.</text>
</comment>
<comment type="subcellular location">
    <subcellularLocation>
        <location evidence="1 10">Nucleus</location>
    </subcellularLocation>
</comment>
<dbReference type="Gene3D" id="1.10.246.20">
    <property type="entry name" value="Coactivator CBP, KIX domain"/>
    <property type="match status" value="1"/>
</dbReference>
<accession>A0AAQ4FJP3</accession>
<organism evidence="12 13">
    <name type="scientific">Amblyomma americanum</name>
    <name type="common">Lone star tick</name>
    <dbReference type="NCBI Taxonomy" id="6943"/>
    <lineage>
        <taxon>Eukaryota</taxon>
        <taxon>Metazoa</taxon>
        <taxon>Ecdysozoa</taxon>
        <taxon>Arthropoda</taxon>
        <taxon>Chelicerata</taxon>
        <taxon>Arachnida</taxon>
        <taxon>Acari</taxon>
        <taxon>Parasitiformes</taxon>
        <taxon>Ixodida</taxon>
        <taxon>Ixodoidea</taxon>
        <taxon>Ixodidae</taxon>
        <taxon>Amblyomminae</taxon>
        <taxon>Amblyomma</taxon>
    </lineage>
</organism>
<evidence type="ECO:0000256" key="3">
    <source>
        <dbReference type="ARBA" id="ARBA00011837"/>
    </source>
</evidence>
<dbReference type="Pfam" id="PF09606">
    <property type="entry name" value="Med15_N"/>
    <property type="match status" value="1"/>
</dbReference>
<evidence type="ECO:0000256" key="6">
    <source>
        <dbReference type="ARBA" id="ARBA00023159"/>
    </source>
</evidence>
<dbReference type="AlphaFoldDB" id="A0AAQ4FJP3"/>
<evidence type="ECO:0000256" key="10">
    <source>
        <dbReference type="RuleBase" id="RU364148"/>
    </source>
</evidence>
<keyword evidence="7 10" id="KW-0804">Transcription</keyword>
<dbReference type="Proteomes" id="UP001321473">
    <property type="component" value="Unassembled WGS sequence"/>
</dbReference>
<feature type="domain" description="Mediator of RNA polymerase II transcription subunit 15 N-terminal" evidence="11">
    <location>
        <begin position="8"/>
        <end position="70"/>
    </location>
</feature>
<dbReference type="InterPro" id="IPR019087">
    <property type="entry name" value="Med15_N"/>
</dbReference>
<dbReference type="PANTHER" id="PTHR31804:SF3">
    <property type="entry name" value="MEDIATOR OF RNA POLYMERASE II TRANSCRIPTION SUBUNIT 15"/>
    <property type="match status" value="1"/>
</dbReference>
<evidence type="ECO:0000313" key="13">
    <source>
        <dbReference type="Proteomes" id="UP001321473"/>
    </source>
</evidence>